<feature type="domain" description="Helicase C-terminal" evidence="10">
    <location>
        <begin position="662"/>
        <end position="819"/>
    </location>
</feature>
<keyword evidence="5 7" id="KW-0694">RNA-binding</keyword>
<dbReference type="AlphaFoldDB" id="A0A2J6PGM3"/>
<evidence type="ECO:0000256" key="3">
    <source>
        <dbReference type="ARBA" id="ARBA00022806"/>
    </source>
</evidence>
<dbReference type="InterPro" id="IPR014001">
    <property type="entry name" value="Helicase_ATP-bd"/>
</dbReference>
<sequence length="847" mass="93278">MASQIYSRYIPPSKKSSISNVCASNPSTTATPQSPAPTLQPTRKDASASYARYIPDSKAKAERTSTLIVPSIDSTTPKRDRENVGEEPARKRKKGDKFEEQPRKTRESAQDGQERADELDTSVIGVPTSAEAPSKSTGHVSPGLEASQDEGSAGLRKKKNKKEKGPNLRVSASDIQFLPQPAELEGSELGKWRKKKDGQVSKTATGQEEEVVTEGKDGRSRHKRLMEKREKSMKKTEKLAQMTKSESAGGEVEVEDVEEVHIELHNLVPLPQPEPVAEPPILSAATSLPPWLASPIRVLPTATAPFSEIGIDNDISKVLQKRGFSEAFAVQAAVLPLLLPGKLQKPGDVLVSAATGSGKTLAYVLPMVEDISRNQIRKLRGLVIMPTRELVTQAKDICEICASAFPSGSYRTRVKIGTAVGNENLRLEQNMLMNQELLHDPVEYEKLQLRLNKKWENSEEGSDEEILFDEEVVSALPDHIIRHVSKVDILICTPGRLVEHIKSTPGFTLEYIKWLVVDEADKLLDQSFQQWLDVVMAAISVESDLARSMDQVRKVVLSATMTRDVGLLNPLMLYRPKLVVLEGAAKEDSDPLVSQVHFLPALLLESAVKVEDENIKPLYLMELLKRENIISENSSDESTSTSESSDDESSFDGGSSQSSGKSAPDEMQNSESDNPHGVLIFTKSNESAVRLGRLIALLAPSSSLHIGILTSTTPRAARKSTLKSFNAGKVSILVASDLVSRGLDLPNLAHVINYDVSTSLTSYVHRIGRTARAGKRGHAWTLYTATEGRWFWNEIGRSEIVERSSRKIERVNIKADFFEGDQRAKYEEALEELGWEARNSRSKDISA</sequence>
<comment type="catalytic activity">
    <reaction evidence="7">
        <text>ATP + H2O = ADP + phosphate + H(+)</text>
        <dbReference type="Rhea" id="RHEA:13065"/>
        <dbReference type="ChEBI" id="CHEBI:15377"/>
        <dbReference type="ChEBI" id="CHEBI:15378"/>
        <dbReference type="ChEBI" id="CHEBI:30616"/>
        <dbReference type="ChEBI" id="CHEBI:43474"/>
        <dbReference type="ChEBI" id="CHEBI:456216"/>
        <dbReference type="EC" id="3.6.4.13"/>
    </reaction>
</comment>
<dbReference type="EC" id="3.6.4.13" evidence="7"/>
<keyword evidence="2 7" id="KW-0378">Hydrolase</keyword>
<keyword evidence="12" id="KW-1185">Reference proteome</keyword>
<dbReference type="PROSITE" id="PS00039">
    <property type="entry name" value="DEAD_ATP_HELICASE"/>
    <property type="match status" value="1"/>
</dbReference>
<dbReference type="SMART" id="SM00487">
    <property type="entry name" value="DEXDc"/>
    <property type="match status" value="1"/>
</dbReference>
<feature type="compositionally biased region" description="Low complexity" evidence="8">
    <location>
        <begin position="26"/>
        <end position="41"/>
    </location>
</feature>
<dbReference type="EMBL" id="KZ613535">
    <property type="protein sequence ID" value="PMD13201.1"/>
    <property type="molecule type" value="Genomic_DNA"/>
</dbReference>
<evidence type="ECO:0000313" key="12">
    <source>
        <dbReference type="Proteomes" id="UP000235672"/>
    </source>
</evidence>
<dbReference type="STRING" id="1745343.A0A2J6PGM3"/>
<dbReference type="InterPro" id="IPR001650">
    <property type="entry name" value="Helicase_C-like"/>
</dbReference>
<feature type="compositionally biased region" description="Basic and acidic residues" evidence="8">
    <location>
        <begin position="76"/>
        <end position="89"/>
    </location>
</feature>
<gene>
    <name evidence="11" type="ORF">NA56DRAFT_756028</name>
</gene>
<evidence type="ECO:0000256" key="2">
    <source>
        <dbReference type="ARBA" id="ARBA00022801"/>
    </source>
</evidence>
<comment type="similarity">
    <text evidence="7">Belongs to the DEAD box helicase family.</text>
</comment>
<dbReference type="PROSITE" id="PS51192">
    <property type="entry name" value="HELICASE_ATP_BIND_1"/>
    <property type="match status" value="1"/>
</dbReference>
<dbReference type="Pfam" id="PF00271">
    <property type="entry name" value="Helicase_C"/>
    <property type="match status" value="1"/>
</dbReference>
<dbReference type="GO" id="GO:0016787">
    <property type="term" value="F:hydrolase activity"/>
    <property type="evidence" value="ECO:0007669"/>
    <property type="project" value="UniProtKB-KW"/>
</dbReference>
<dbReference type="InterPro" id="IPR011545">
    <property type="entry name" value="DEAD/DEAH_box_helicase_dom"/>
</dbReference>
<dbReference type="CDD" id="cd18787">
    <property type="entry name" value="SF2_C_DEAD"/>
    <property type="match status" value="1"/>
</dbReference>
<dbReference type="SMART" id="SM00490">
    <property type="entry name" value="HELICc"/>
    <property type="match status" value="1"/>
</dbReference>
<feature type="compositionally biased region" description="Polar residues" evidence="8">
    <location>
        <begin position="64"/>
        <end position="75"/>
    </location>
</feature>
<feature type="domain" description="Helicase ATP-binding" evidence="9">
    <location>
        <begin position="340"/>
        <end position="579"/>
    </location>
</feature>
<feature type="compositionally biased region" description="Low complexity" evidence="8">
    <location>
        <begin position="632"/>
        <end position="643"/>
    </location>
</feature>
<evidence type="ECO:0000313" key="11">
    <source>
        <dbReference type="EMBL" id="PMD13201.1"/>
    </source>
</evidence>
<dbReference type="GO" id="GO:0003723">
    <property type="term" value="F:RNA binding"/>
    <property type="evidence" value="ECO:0007669"/>
    <property type="project" value="UniProtKB-UniRule"/>
</dbReference>
<keyword evidence="1 7" id="KW-0547">Nucleotide-binding</keyword>
<feature type="compositionally biased region" description="Basic and acidic residues" evidence="8">
    <location>
        <begin position="96"/>
        <end position="118"/>
    </location>
</feature>
<comment type="domain">
    <text evidence="7">The Q motif is unique to and characteristic of the DEAD box family of RNA helicases and controls ATP binding and hydrolysis.</text>
</comment>
<dbReference type="InterPro" id="IPR000629">
    <property type="entry name" value="RNA-helicase_DEAD-box_CS"/>
</dbReference>
<evidence type="ECO:0000256" key="5">
    <source>
        <dbReference type="ARBA" id="ARBA00022884"/>
    </source>
</evidence>
<feature type="compositionally biased region" description="Polar residues" evidence="8">
    <location>
        <begin position="14"/>
        <end position="25"/>
    </location>
</feature>
<accession>A0A2J6PGM3</accession>
<keyword evidence="3 7" id="KW-0347">Helicase</keyword>
<dbReference type="Pfam" id="PF00270">
    <property type="entry name" value="DEAD"/>
    <property type="match status" value="2"/>
</dbReference>
<evidence type="ECO:0000256" key="8">
    <source>
        <dbReference type="SAM" id="MobiDB-lite"/>
    </source>
</evidence>
<dbReference type="GO" id="GO:0005524">
    <property type="term" value="F:ATP binding"/>
    <property type="evidence" value="ECO:0007669"/>
    <property type="project" value="UniProtKB-UniRule"/>
</dbReference>
<dbReference type="PANTHER" id="PTHR24031">
    <property type="entry name" value="RNA HELICASE"/>
    <property type="match status" value="1"/>
</dbReference>
<evidence type="ECO:0000256" key="4">
    <source>
        <dbReference type="ARBA" id="ARBA00022840"/>
    </source>
</evidence>
<evidence type="ECO:0000256" key="1">
    <source>
        <dbReference type="ARBA" id="ARBA00022741"/>
    </source>
</evidence>
<feature type="region of interest" description="Disordered" evidence="8">
    <location>
        <begin position="632"/>
        <end position="678"/>
    </location>
</feature>
<dbReference type="CDD" id="cd17956">
    <property type="entry name" value="DEADc_DDX51"/>
    <property type="match status" value="1"/>
</dbReference>
<keyword evidence="4 7" id="KW-0067">ATP-binding</keyword>
<dbReference type="SUPFAM" id="SSF52540">
    <property type="entry name" value="P-loop containing nucleoside triphosphate hydrolases"/>
    <property type="match status" value="2"/>
</dbReference>
<evidence type="ECO:0000256" key="7">
    <source>
        <dbReference type="RuleBase" id="RU365068"/>
    </source>
</evidence>
<feature type="region of interest" description="Disordered" evidence="8">
    <location>
        <begin position="1"/>
        <end position="252"/>
    </location>
</feature>
<dbReference type="GO" id="GO:0003724">
    <property type="term" value="F:RNA helicase activity"/>
    <property type="evidence" value="ECO:0007669"/>
    <property type="project" value="UniProtKB-EC"/>
</dbReference>
<organism evidence="11 12">
    <name type="scientific">Hyaloscypha hepaticicola</name>
    <dbReference type="NCBI Taxonomy" id="2082293"/>
    <lineage>
        <taxon>Eukaryota</taxon>
        <taxon>Fungi</taxon>
        <taxon>Dikarya</taxon>
        <taxon>Ascomycota</taxon>
        <taxon>Pezizomycotina</taxon>
        <taxon>Leotiomycetes</taxon>
        <taxon>Helotiales</taxon>
        <taxon>Hyaloscyphaceae</taxon>
        <taxon>Hyaloscypha</taxon>
    </lineage>
</organism>
<name>A0A2J6PGM3_9HELO</name>
<evidence type="ECO:0000259" key="10">
    <source>
        <dbReference type="PROSITE" id="PS51194"/>
    </source>
</evidence>
<proteinExistence type="inferred from homology"/>
<keyword evidence="6" id="KW-0539">Nucleus</keyword>
<protein>
    <recommendedName>
        <fullName evidence="7">ATP-dependent RNA helicase</fullName>
        <ecNumber evidence="7">3.6.4.13</ecNumber>
    </recommendedName>
</protein>
<comment type="function">
    <text evidence="7">RNA helicase.</text>
</comment>
<evidence type="ECO:0000256" key="6">
    <source>
        <dbReference type="ARBA" id="ARBA00023242"/>
    </source>
</evidence>
<feature type="compositionally biased region" description="Low complexity" evidence="8">
    <location>
        <begin position="651"/>
        <end position="662"/>
    </location>
</feature>
<dbReference type="Gene3D" id="3.40.50.300">
    <property type="entry name" value="P-loop containing nucleotide triphosphate hydrolases"/>
    <property type="match status" value="2"/>
</dbReference>
<dbReference type="Proteomes" id="UP000235672">
    <property type="component" value="Unassembled WGS sequence"/>
</dbReference>
<reference evidence="11 12" key="1">
    <citation type="submission" date="2016-05" db="EMBL/GenBank/DDBJ databases">
        <title>A degradative enzymes factory behind the ericoid mycorrhizal symbiosis.</title>
        <authorList>
            <consortium name="DOE Joint Genome Institute"/>
            <person name="Martino E."/>
            <person name="Morin E."/>
            <person name="Grelet G."/>
            <person name="Kuo A."/>
            <person name="Kohler A."/>
            <person name="Daghino S."/>
            <person name="Barry K."/>
            <person name="Choi C."/>
            <person name="Cichocki N."/>
            <person name="Clum A."/>
            <person name="Copeland A."/>
            <person name="Hainaut M."/>
            <person name="Haridas S."/>
            <person name="Labutti K."/>
            <person name="Lindquist E."/>
            <person name="Lipzen A."/>
            <person name="Khouja H.-R."/>
            <person name="Murat C."/>
            <person name="Ohm R."/>
            <person name="Olson A."/>
            <person name="Spatafora J."/>
            <person name="Veneault-Fourrey C."/>
            <person name="Henrissat B."/>
            <person name="Grigoriev I."/>
            <person name="Martin F."/>
            <person name="Perotto S."/>
        </authorList>
    </citation>
    <scope>NUCLEOTIDE SEQUENCE [LARGE SCALE GENOMIC DNA]</scope>
    <source>
        <strain evidence="11 12">UAMH 7357</strain>
    </source>
</reference>
<dbReference type="InterPro" id="IPR027417">
    <property type="entry name" value="P-loop_NTPase"/>
</dbReference>
<dbReference type="OrthoDB" id="3370at2759"/>
<dbReference type="PROSITE" id="PS51194">
    <property type="entry name" value="HELICASE_CTER"/>
    <property type="match status" value="1"/>
</dbReference>
<evidence type="ECO:0000259" key="9">
    <source>
        <dbReference type="PROSITE" id="PS51192"/>
    </source>
</evidence>
<feature type="compositionally biased region" description="Basic and acidic residues" evidence="8">
    <location>
        <begin position="227"/>
        <end position="238"/>
    </location>
</feature>